<evidence type="ECO:0000313" key="3">
    <source>
        <dbReference type="Proteomes" id="UP001235966"/>
    </source>
</evidence>
<feature type="transmembrane region" description="Helical" evidence="1">
    <location>
        <begin position="211"/>
        <end position="233"/>
    </location>
</feature>
<protein>
    <recommendedName>
        <fullName evidence="4">PH domain-containing protein</fullName>
    </recommendedName>
</protein>
<dbReference type="RefSeq" id="WP_278058634.1">
    <property type="nucleotide sequence ID" value="NZ_CP121247.1"/>
</dbReference>
<dbReference type="EMBL" id="JAUSQW010000001">
    <property type="protein sequence ID" value="MDP9801015.1"/>
    <property type="molecule type" value="Genomic_DNA"/>
</dbReference>
<feature type="transmembrane region" description="Helical" evidence="1">
    <location>
        <begin position="59"/>
        <end position="77"/>
    </location>
</feature>
<evidence type="ECO:0000313" key="2">
    <source>
        <dbReference type="EMBL" id="MDP9801015.1"/>
    </source>
</evidence>
<gene>
    <name evidence="2" type="ORF">J2S49_001091</name>
</gene>
<accession>A0ABT9NBZ8</accession>
<name>A0ABT9NBZ8_9ACTO</name>
<keyword evidence="1" id="KW-0472">Membrane</keyword>
<comment type="caution">
    <text evidence="2">The sequence shown here is derived from an EMBL/GenBank/DDBJ whole genome shotgun (WGS) entry which is preliminary data.</text>
</comment>
<reference evidence="2 3" key="1">
    <citation type="submission" date="2023-07" db="EMBL/GenBank/DDBJ databases">
        <title>Sequencing the genomes of 1000 actinobacteria strains.</title>
        <authorList>
            <person name="Klenk H.-P."/>
        </authorList>
    </citation>
    <scope>NUCLEOTIDE SEQUENCE [LARGE SCALE GENOMIC DNA]</scope>
    <source>
        <strain evidence="2 3">DSM 102162</strain>
    </source>
</reference>
<feature type="transmembrane region" description="Helical" evidence="1">
    <location>
        <begin position="28"/>
        <end position="47"/>
    </location>
</feature>
<proteinExistence type="predicted"/>
<evidence type="ECO:0000256" key="1">
    <source>
        <dbReference type="SAM" id="Phobius"/>
    </source>
</evidence>
<evidence type="ECO:0008006" key="4">
    <source>
        <dbReference type="Google" id="ProtNLM"/>
    </source>
</evidence>
<keyword evidence="1" id="KW-0812">Transmembrane</keyword>
<organism evidence="2 3">
    <name type="scientific">Arcanobacterium wilhelmae</name>
    <dbReference type="NCBI Taxonomy" id="1803177"/>
    <lineage>
        <taxon>Bacteria</taxon>
        <taxon>Bacillati</taxon>
        <taxon>Actinomycetota</taxon>
        <taxon>Actinomycetes</taxon>
        <taxon>Actinomycetales</taxon>
        <taxon>Actinomycetaceae</taxon>
        <taxon>Arcanobacterium</taxon>
    </lineage>
</organism>
<keyword evidence="3" id="KW-1185">Reference proteome</keyword>
<sequence>MASHTALVRKMSEGGIDANRPVEIARRVVTMLLVGAVAGTLFGFILFSAELTLTEMLLAMIPVVALLAVMGLVWLLWKDDRARDNIPVVARTLATSESRELRYVTSGGNRGLLVPVVAVPADGGAAFRSIILLRQTGKGRVVEPEVGTLLALKQDFAGQGALSDIDEVTPEQAALMEQLRKHPRKLSNNAPVAPMRRTILDRATKGANLQFWGSFGVGLVACLFITAAIARAAL</sequence>
<dbReference type="Proteomes" id="UP001235966">
    <property type="component" value="Unassembled WGS sequence"/>
</dbReference>
<keyword evidence="1" id="KW-1133">Transmembrane helix</keyword>